<dbReference type="AlphaFoldDB" id="A0A062U307"/>
<evidence type="ECO:0000313" key="2">
    <source>
        <dbReference type="EMBL" id="KCZ51024.1"/>
    </source>
</evidence>
<gene>
    <name evidence="2" type="ORF">HY29_06640</name>
</gene>
<proteinExistence type="predicted"/>
<dbReference type="RefSeq" id="WP_051601742.1">
    <property type="nucleotide sequence ID" value="NZ_AWFF01000098.1"/>
</dbReference>
<feature type="transmembrane region" description="Helical" evidence="1">
    <location>
        <begin position="22"/>
        <end position="41"/>
    </location>
</feature>
<accession>A0A062U307</accession>
<dbReference type="EMBL" id="AWFF01000098">
    <property type="protein sequence ID" value="KCZ51024.1"/>
    <property type="molecule type" value="Genomic_DNA"/>
</dbReference>
<keyword evidence="1" id="KW-0812">Transmembrane</keyword>
<name>A0A062U307_9PROT</name>
<dbReference type="PATRIC" id="fig|1280946.3.peg.3423"/>
<dbReference type="Pfam" id="PF05751">
    <property type="entry name" value="FixH"/>
    <property type="match status" value="1"/>
</dbReference>
<dbReference type="OrthoDB" id="1495896at2"/>
<dbReference type="Gene3D" id="2.60.40.10">
    <property type="entry name" value="Immunoglobulins"/>
    <property type="match status" value="1"/>
</dbReference>
<evidence type="ECO:0000313" key="3">
    <source>
        <dbReference type="Proteomes" id="UP000027037"/>
    </source>
</evidence>
<reference evidence="2 3" key="1">
    <citation type="journal article" date="2014" name="Antonie Van Leeuwenhoek">
        <title>Hyphomonas beringensis sp. nov. and Hyphomonas chukchiensis sp. nov., isolated from surface seawater of the Bering Sea and Chukchi Sea.</title>
        <authorList>
            <person name="Li C."/>
            <person name="Lai Q."/>
            <person name="Li G."/>
            <person name="Dong C."/>
            <person name="Wang J."/>
            <person name="Liao Y."/>
            <person name="Shao Z."/>
        </authorList>
    </citation>
    <scope>NUCLEOTIDE SEQUENCE [LARGE SCALE GENOMIC DNA]</scope>
    <source>
        <strain evidence="2 3">25B14_1</strain>
    </source>
</reference>
<protein>
    <recommendedName>
        <fullName evidence="4">RdxH</fullName>
    </recommendedName>
</protein>
<dbReference type="STRING" id="1280946.HY29_06640"/>
<keyword evidence="3" id="KW-1185">Reference proteome</keyword>
<dbReference type="InterPro" id="IPR008620">
    <property type="entry name" value="FixH"/>
</dbReference>
<comment type="caution">
    <text evidence="2">The sequence shown here is derived from an EMBL/GenBank/DDBJ whole genome shotgun (WGS) entry which is preliminary data.</text>
</comment>
<evidence type="ECO:0000256" key="1">
    <source>
        <dbReference type="SAM" id="Phobius"/>
    </source>
</evidence>
<keyword evidence="1" id="KW-1133">Transmembrane helix</keyword>
<keyword evidence="1" id="KW-0472">Membrane</keyword>
<dbReference type="InterPro" id="IPR013783">
    <property type="entry name" value="Ig-like_fold"/>
</dbReference>
<evidence type="ECO:0008006" key="4">
    <source>
        <dbReference type="Google" id="ProtNLM"/>
    </source>
</evidence>
<organism evidence="2 3">
    <name type="scientific">Hyphomonas beringensis</name>
    <dbReference type="NCBI Taxonomy" id="1280946"/>
    <lineage>
        <taxon>Bacteria</taxon>
        <taxon>Pseudomonadati</taxon>
        <taxon>Pseudomonadota</taxon>
        <taxon>Alphaproteobacteria</taxon>
        <taxon>Hyphomonadales</taxon>
        <taxon>Hyphomonadaceae</taxon>
        <taxon>Hyphomonas</taxon>
    </lineage>
</organism>
<dbReference type="Proteomes" id="UP000027037">
    <property type="component" value="Unassembled WGS sequence"/>
</dbReference>
<sequence length="170" mass="18263">MSVQDMTASEPSSGKRLKGRHVLMYFMGFFGLMFVVNGIFLEKAITSFPGEDVEKSYLQGLHYNSTLAARQAQSELGWQAQAGLEGGIVRFHLEDAKGNKLSAMHVSAILKHAANATLDTPLVMAAIGDGDYTATLPAGLPAGKWTLQTSVQSEAGEDVLFTASKTLLIR</sequence>
<dbReference type="eggNOG" id="COG5456">
    <property type="taxonomic scope" value="Bacteria"/>
</dbReference>